<name>A0AAN8NMV8_POLSC</name>
<evidence type="ECO:0000313" key="4">
    <source>
        <dbReference type="EMBL" id="KAK6621400.1"/>
    </source>
</evidence>
<dbReference type="InterPro" id="IPR056603">
    <property type="entry name" value="HTH_NPRL3"/>
</dbReference>
<dbReference type="GO" id="GO:0038202">
    <property type="term" value="P:TORC1 signaling"/>
    <property type="evidence" value="ECO:0007669"/>
    <property type="project" value="TreeGrafter"/>
</dbReference>
<sequence length="664" mass="75079">MGSPQGRHATEELEVNPLSVILVKSDSKGDRLLFRYPFNSDVKPVNHQKFNKKNPYALIANEDLLQSSSPLKSNVVKGTLTGLTDEVLSKLFAVKPELYERKFELKVNDVRFVGHPTLFQTVCADRNTVAGCSSTLHGTQVTHSDAPSAILINTVFALHSYASHSVVKCYYDLSKRIGTALKHEEKRCCYVTCQTKEMISAHDEVAQKIADTTDTNCESPFELILRRSSLAKDLKKVFDELSSTGLVHIRINHWIEVSFCLPHKVHQTSYMRQGFIVEPDVIDKLRNFQFKPQSNFYRSSGSPIVWNTKPELGITNYCDTQCLESIRPYHGLLLLVDPDDLFESSPPDSSPALLRLIQVYSPLKSFQTLAADADITLTHVFQLTGHMVYWAQAMVIYPVCENNIYVVAPNAPTHANSPLLEHFSEKFPGESLLQLMSDFSLPTSLSQKLSPLVPQSERRQLTQIIAWMLQHRLLFQLHTYIHLMPGPEGHPVNSEKLAARNASEKPLPRTWSASDINGKSSGKPCKIKNEVLNMKSVSHQSQCLYGSLHATKLLYPFRFQLMDAFGADDKESVLKKLLLNHFSQDEREAILRVSAASNLDDLFLLISLYDKGYLSGKHHLEEIMYSMNIKRCQLLQILDKFRDVLITSEMEDPAISIFYSLYDS</sequence>
<dbReference type="PANTHER" id="PTHR13153">
    <property type="entry name" value="CGTHBA PROTEIN -14 GENE PROTEIN"/>
    <property type="match status" value="1"/>
</dbReference>
<comment type="subcellular location">
    <subcellularLocation>
        <location evidence="2">Lysosome</location>
    </subcellularLocation>
</comment>
<evidence type="ECO:0000256" key="2">
    <source>
        <dbReference type="RuleBase" id="RU368069"/>
    </source>
</evidence>
<keyword evidence="2" id="KW-0732">Signal</keyword>
<evidence type="ECO:0000256" key="1">
    <source>
        <dbReference type="ARBA" id="ARBA00010546"/>
    </source>
</evidence>
<comment type="function">
    <text evidence="2">As a component of the GATOR1 complex functions as an inhibitor of the amino acid-sensing branch of the TORC1 pathway.</text>
</comment>
<dbReference type="EMBL" id="JAWJWE010000039">
    <property type="protein sequence ID" value="KAK6621400.1"/>
    <property type="molecule type" value="Genomic_DNA"/>
</dbReference>
<comment type="similarity">
    <text evidence="1 2">Belongs to the NPR3 family.</text>
</comment>
<dbReference type="GO" id="GO:1904262">
    <property type="term" value="P:negative regulation of TORC1 signaling"/>
    <property type="evidence" value="ECO:0007669"/>
    <property type="project" value="TreeGrafter"/>
</dbReference>
<dbReference type="GO" id="GO:0010508">
    <property type="term" value="P:positive regulation of autophagy"/>
    <property type="evidence" value="ECO:0007669"/>
    <property type="project" value="TreeGrafter"/>
</dbReference>
<dbReference type="GO" id="GO:0005764">
    <property type="term" value="C:lysosome"/>
    <property type="evidence" value="ECO:0007669"/>
    <property type="project" value="UniProtKB-SubCell"/>
</dbReference>
<dbReference type="GO" id="GO:1990130">
    <property type="term" value="C:GATOR1 complex"/>
    <property type="evidence" value="ECO:0007669"/>
    <property type="project" value="UniProtKB-UniRule"/>
</dbReference>
<dbReference type="Pfam" id="PF03666">
    <property type="entry name" value="NPR3"/>
    <property type="match status" value="1"/>
</dbReference>
<protein>
    <recommendedName>
        <fullName evidence="2">GATOR complex protein NPRL3</fullName>
    </recommendedName>
    <alternativeName>
        <fullName evidence="2">Nitrogen permease regulator 3-like protein</fullName>
    </alternativeName>
</protein>
<gene>
    <name evidence="4" type="ORF">RUM43_011706</name>
</gene>
<evidence type="ECO:0000313" key="5">
    <source>
        <dbReference type="Proteomes" id="UP001372834"/>
    </source>
</evidence>
<proteinExistence type="inferred from homology"/>
<accession>A0AAN8NMV8</accession>
<dbReference type="InterPro" id="IPR005365">
    <property type="entry name" value="Npr3"/>
</dbReference>
<feature type="domain" description="GATOR1 complex protein NPRL3 C-terminal HTH" evidence="3">
    <location>
        <begin position="585"/>
        <end position="646"/>
    </location>
</feature>
<dbReference type="Pfam" id="PF24064">
    <property type="entry name" value="HTH_NPRL3"/>
    <property type="match status" value="1"/>
</dbReference>
<reference evidence="4 5" key="1">
    <citation type="submission" date="2023-10" db="EMBL/GenBank/DDBJ databases">
        <title>Genomes of two closely related lineages of the louse Polyplax serrata with different host specificities.</title>
        <authorList>
            <person name="Martinu J."/>
            <person name="Tarabai H."/>
            <person name="Stefka J."/>
            <person name="Hypsa V."/>
        </authorList>
    </citation>
    <scope>NUCLEOTIDE SEQUENCE [LARGE SCALE GENOMIC DNA]</scope>
    <source>
        <strain evidence="4">HR10_N</strain>
    </source>
</reference>
<dbReference type="Proteomes" id="UP001372834">
    <property type="component" value="Unassembled WGS sequence"/>
</dbReference>
<keyword evidence="2" id="KW-0458">Lysosome</keyword>
<dbReference type="AlphaFoldDB" id="A0AAN8NMV8"/>
<evidence type="ECO:0000259" key="3">
    <source>
        <dbReference type="Pfam" id="PF24064"/>
    </source>
</evidence>
<dbReference type="GO" id="GO:0034198">
    <property type="term" value="P:cellular response to amino acid starvation"/>
    <property type="evidence" value="ECO:0007669"/>
    <property type="project" value="UniProtKB-UniRule"/>
</dbReference>
<organism evidence="4 5">
    <name type="scientific">Polyplax serrata</name>
    <name type="common">Common mouse louse</name>
    <dbReference type="NCBI Taxonomy" id="468196"/>
    <lineage>
        <taxon>Eukaryota</taxon>
        <taxon>Metazoa</taxon>
        <taxon>Ecdysozoa</taxon>
        <taxon>Arthropoda</taxon>
        <taxon>Hexapoda</taxon>
        <taxon>Insecta</taxon>
        <taxon>Pterygota</taxon>
        <taxon>Neoptera</taxon>
        <taxon>Paraneoptera</taxon>
        <taxon>Psocodea</taxon>
        <taxon>Troctomorpha</taxon>
        <taxon>Phthiraptera</taxon>
        <taxon>Anoplura</taxon>
        <taxon>Polyplacidae</taxon>
        <taxon>Polyplax</taxon>
    </lineage>
</organism>
<dbReference type="PANTHER" id="PTHR13153:SF5">
    <property type="entry name" value="GATOR COMPLEX PROTEIN NPRL3"/>
    <property type="match status" value="1"/>
</dbReference>
<comment type="caution">
    <text evidence="4">The sequence shown here is derived from an EMBL/GenBank/DDBJ whole genome shotgun (WGS) entry which is preliminary data.</text>
</comment>